<organism evidence="2 3">
    <name type="scientific">Novosphingobium humi</name>
    <dbReference type="NCBI Taxonomy" id="2282397"/>
    <lineage>
        <taxon>Bacteria</taxon>
        <taxon>Pseudomonadati</taxon>
        <taxon>Pseudomonadota</taxon>
        <taxon>Alphaproteobacteria</taxon>
        <taxon>Sphingomonadales</taxon>
        <taxon>Sphingomonadaceae</taxon>
        <taxon>Novosphingobium</taxon>
    </lineage>
</organism>
<protein>
    <submittedName>
        <fullName evidence="2">GNAT family N-acetyltransferase</fullName>
    </submittedName>
</protein>
<dbReference type="Pfam" id="PF13480">
    <property type="entry name" value="Acetyltransf_6"/>
    <property type="match status" value="1"/>
</dbReference>
<dbReference type="Proteomes" id="UP001218231">
    <property type="component" value="Chromosome"/>
</dbReference>
<evidence type="ECO:0000313" key="3">
    <source>
        <dbReference type="Proteomes" id="UP001218231"/>
    </source>
</evidence>
<reference evidence="2 3" key="1">
    <citation type="submission" date="2023-02" db="EMBL/GenBank/DDBJ databases">
        <title>Genome sequence of Novosphingobium humi KACC 19094.</title>
        <authorList>
            <person name="Kim S."/>
            <person name="Heo J."/>
            <person name="Kwon S.-W."/>
        </authorList>
    </citation>
    <scope>NUCLEOTIDE SEQUENCE [LARGE SCALE GENOMIC DNA]</scope>
    <source>
        <strain evidence="2 3">KACC 19094</strain>
    </source>
</reference>
<feature type="domain" description="BioF2-like acetyltransferase" evidence="1">
    <location>
        <begin position="180"/>
        <end position="324"/>
    </location>
</feature>
<dbReference type="InterPro" id="IPR016181">
    <property type="entry name" value="Acyl_CoA_acyltransferase"/>
</dbReference>
<dbReference type="InterPro" id="IPR038740">
    <property type="entry name" value="BioF2-like_GNAT_dom"/>
</dbReference>
<accession>A0ABY7TYK3</accession>
<dbReference type="RefSeq" id="WP_273618681.1">
    <property type="nucleotide sequence ID" value="NZ_CP117417.1"/>
</dbReference>
<dbReference type="Gene3D" id="3.40.630.30">
    <property type="match status" value="1"/>
</dbReference>
<dbReference type="EMBL" id="CP117417">
    <property type="protein sequence ID" value="WCT78352.1"/>
    <property type="molecule type" value="Genomic_DNA"/>
</dbReference>
<name>A0ABY7TYK3_9SPHN</name>
<evidence type="ECO:0000259" key="1">
    <source>
        <dbReference type="Pfam" id="PF13480"/>
    </source>
</evidence>
<keyword evidence="3" id="KW-1185">Reference proteome</keyword>
<dbReference type="SUPFAM" id="SSF55729">
    <property type="entry name" value="Acyl-CoA N-acyltransferases (Nat)"/>
    <property type="match status" value="1"/>
</dbReference>
<gene>
    <name evidence="2" type="ORF">PQ457_05110</name>
</gene>
<sequence length="366" mass="40210">MKHALFDKVLWPGERLPDEVVLGLDRFRSGGPLAQAWRRLGGSPTGSRDFVAALAATMQAGDHFEVLIARRDKGIAALLPLCRGAGFSARWRQPGAQEVYEACDGAYADDAAAAQIASLLAQDRRAVELHRLPVASPLIPALKAAMRGKGLVSLRPSLACPTIALDEKWHRPEQAFNAGRRSDFRRAARRAAAMGRVDYEIIAPDPGEFDALFDEALAVELASWKRAAGTAMAMDAGKESFFRAYFRHAAQEGTLRIAFIRIDNRPAAMQLALESDGRFWLFKIGFDEAYARCSPGALLMLHTLAHAARRGLAAYELLGGVEPWIAQLWTQDAHPMVHLRTYPYSRQGMVALVQDGLAWVRARLGQ</sequence>
<proteinExistence type="predicted"/>
<evidence type="ECO:0000313" key="2">
    <source>
        <dbReference type="EMBL" id="WCT78352.1"/>
    </source>
</evidence>